<protein>
    <recommendedName>
        <fullName evidence="4">ribonuclease H</fullName>
        <ecNumber evidence="4">3.1.26.4</ecNumber>
    </recommendedName>
</protein>
<dbReference type="InterPro" id="IPR002156">
    <property type="entry name" value="RNaseH_domain"/>
</dbReference>
<evidence type="ECO:0000256" key="4">
    <source>
        <dbReference type="ARBA" id="ARBA00012180"/>
    </source>
</evidence>
<dbReference type="OrthoDB" id="407198at2759"/>
<dbReference type="InterPro" id="IPR009027">
    <property type="entry name" value="Ribosomal_bL9/RNase_H1_N"/>
</dbReference>
<evidence type="ECO:0000259" key="11">
    <source>
        <dbReference type="PROSITE" id="PS50879"/>
    </source>
</evidence>
<dbReference type="GO" id="GO:0000287">
    <property type="term" value="F:magnesium ion binding"/>
    <property type="evidence" value="ECO:0007669"/>
    <property type="project" value="InterPro"/>
</dbReference>
<keyword evidence="6" id="KW-0479">Metal-binding</keyword>
<feature type="compositionally biased region" description="Basic and acidic residues" evidence="10">
    <location>
        <begin position="98"/>
        <end position="107"/>
    </location>
</feature>
<accession>A0A9P4JAN9</accession>
<dbReference type="PROSITE" id="PS50879">
    <property type="entry name" value="RNASE_H_1"/>
    <property type="match status" value="1"/>
</dbReference>
<reference evidence="12" key="1">
    <citation type="journal article" date="2020" name="Stud. Mycol.">
        <title>101 Dothideomycetes genomes: a test case for predicting lifestyles and emergence of pathogens.</title>
        <authorList>
            <person name="Haridas S."/>
            <person name="Albert R."/>
            <person name="Binder M."/>
            <person name="Bloem J."/>
            <person name="Labutti K."/>
            <person name="Salamov A."/>
            <person name="Andreopoulos B."/>
            <person name="Baker S."/>
            <person name="Barry K."/>
            <person name="Bills G."/>
            <person name="Bluhm B."/>
            <person name="Cannon C."/>
            <person name="Castanera R."/>
            <person name="Culley D."/>
            <person name="Daum C."/>
            <person name="Ezra D."/>
            <person name="Gonzalez J."/>
            <person name="Henrissat B."/>
            <person name="Kuo A."/>
            <person name="Liang C."/>
            <person name="Lipzen A."/>
            <person name="Lutzoni F."/>
            <person name="Magnuson J."/>
            <person name="Mondo S."/>
            <person name="Nolan M."/>
            <person name="Ohm R."/>
            <person name="Pangilinan J."/>
            <person name="Park H.-J."/>
            <person name="Ramirez L."/>
            <person name="Alfaro M."/>
            <person name="Sun H."/>
            <person name="Tritt A."/>
            <person name="Yoshinaga Y."/>
            <person name="Zwiers L.-H."/>
            <person name="Turgeon B."/>
            <person name="Goodwin S."/>
            <person name="Spatafora J."/>
            <person name="Crous P."/>
            <person name="Grigoriev I."/>
        </authorList>
    </citation>
    <scope>NUCLEOTIDE SEQUENCE</scope>
    <source>
        <strain evidence="12">CBS 260.36</strain>
    </source>
</reference>
<evidence type="ECO:0000256" key="3">
    <source>
        <dbReference type="ARBA" id="ARBA00005300"/>
    </source>
</evidence>
<proteinExistence type="inferred from homology"/>
<evidence type="ECO:0000256" key="6">
    <source>
        <dbReference type="ARBA" id="ARBA00022723"/>
    </source>
</evidence>
<evidence type="ECO:0000256" key="10">
    <source>
        <dbReference type="SAM" id="MobiDB-lite"/>
    </source>
</evidence>
<dbReference type="GO" id="GO:0003676">
    <property type="term" value="F:nucleic acid binding"/>
    <property type="evidence" value="ECO:0007669"/>
    <property type="project" value="InterPro"/>
</dbReference>
<comment type="catalytic activity">
    <reaction evidence="1">
        <text>Endonucleolytic cleavage to 5'-phosphomonoester.</text>
        <dbReference type="EC" id="3.1.26.4"/>
    </reaction>
</comment>
<dbReference type="PANTHER" id="PTHR10642:SF26">
    <property type="entry name" value="RIBONUCLEASE H1"/>
    <property type="match status" value="1"/>
</dbReference>
<evidence type="ECO:0000313" key="12">
    <source>
        <dbReference type="EMBL" id="KAF2156205.1"/>
    </source>
</evidence>
<dbReference type="SUPFAM" id="SSF53098">
    <property type="entry name" value="Ribonuclease H-like"/>
    <property type="match status" value="1"/>
</dbReference>
<dbReference type="InterPro" id="IPR037056">
    <property type="entry name" value="RNase_H1_N_sf"/>
</dbReference>
<dbReference type="InterPro" id="IPR017067">
    <property type="entry name" value="RNase_H1_euk"/>
</dbReference>
<dbReference type="CDD" id="cd09280">
    <property type="entry name" value="RNase_HI_eukaryote_like"/>
    <property type="match status" value="1"/>
</dbReference>
<dbReference type="InterPro" id="IPR050092">
    <property type="entry name" value="RNase_H"/>
</dbReference>
<dbReference type="EMBL" id="ML996082">
    <property type="protein sequence ID" value="KAF2156205.1"/>
    <property type="molecule type" value="Genomic_DNA"/>
</dbReference>
<evidence type="ECO:0000313" key="13">
    <source>
        <dbReference type="Proteomes" id="UP000799439"/>
    </source>
</evidence>
<keyword evidence="8" id="KW-0378">Hydrolase</keyword>
<dbReference type="PANTHER" id="PTHR10642">
    <property type="entry name" value="RIBONUCLEASE H1"/>
    <property type="match status" value="1"/>
</dbReference>
<dbReference type="InterPro" id="IPR011320">
    <property type="entry name" value="RNase_H1_N"/>
</dbReference>
<dbReference type="AlphaFoldDB" id="A0A9P4JAN9"/>
<keyword evidence="5" id="KW-0540">Nuclease</keyword>
<dbReference type="Pfam" id="PF01693">
    <property type="entry name" value="Cauli_VI"/>
    <property type="match status" value="1"/>
</dbReference>
<comment type="similarity">
    <text evidence="3">Belongs to the RNase H family.</text>
</comment>
<dbReference type="InterPro" id="IPR012337">
    <property type="entry name" value="RNaseH-like_sf"/>
</dbReference>
<dbReference type="Gene3D" id="3.30.420.10">
    <property type="entry name" value="Ribonuclease H-like superfamily/Ribonuclease H"/>
    <property type="match status" value="1"/>
</dbReference>
<dbReference type="Pfam" id="PF00075">
    <property type="entry name" value="RNase_H"/>
    <property type="match status" value="1"/>
</dbReference>
<dbReference type="Gene3D" id="3.40.970.10">
    <property type="entry name" value="Ribonuclease H1, N-terminal domain"/>
    <property type="match status" value="1"/>
</dbReference>
<dbReference type="EC" id="3.1.26.4" evidence="4"/>
<evidence type="ECO:0000256" key="9">
    <source>
        <dbReference type="ARBA" id="ARBA00022842"/>
    </source>
</evidence>
<evidence type="ECO:0000256" key="5">
    <source>
        <dbReference type="ARBA" id="ARBA00022722"/>
    </source>
</evidence>
<evidence type="ECO:0000256" key="2">
    <source>
        <dbReference type="ARBA" id="ARBA00001946"/>
    </source>
</evidence>
<dbReference type="InterPro" id="IPR036397">
    <property type="entry name" value="RNaseH_sf"/>
</dbReference>
<sequence length="375" mass="40560">MPESGQRFQGGYKSFTTLADAENFLHTGLSARVSSKGPAKFYGVRSGKVPGVYATWEEASAQINGWTKPRYKSFPTKAEAEAFVKGSDSPTANGETGTPDKDADKGTSKKKKKVRESAVTSQDENGGYAPGEGPLPAGAEDGFDPSIALNPLTGKVEHKNDAQLQATLPQARDGVDDGMIRIWTDGSSRGNGTKGAVAGVGVYFGPGDKRYVGTNYTDQPAVLTNQSNLAEALAGPRQTNQRAELTAILRALELSPRDRPVTILSDSSYAINCVTTWYQRWRANGWVNSQKKPVENKDLIEKILSYIEERERISNIYSTSPVDDNDETKDNAKMRSFKKGRARVHFVWVKGHADEPGNVAADALAVAGARKVEAD</sequence>
<dbReference type="FunFam" id="3.40.970.10:FF:000001">
    <property type="entry name" value="Ribonuclease H1"/>
    <property type="match status" value="1"/>
</dbReference>
<comment type="caution">
    <text evidence="12">The sequence shown here is derived from an EMBL/GenBank/DDBJ whole genome shotgun (WGS) entry which is preliminary data.</text>
</comment>
<keyword evidence="7" id="KW-0255">Endonuclease</keyword>
<feature type="region of interest" description="Disordered" evidence="10">
    <location>
        <begin position="82"/>
        <end position="151"/>
    </location>
</feature>
<name>A0A9P4JAN9_9PEZI</name>
<keyword evidence="9" id="KW-0460">Magnesium</keyword>
<organism evidence="12 13">
    <name type="scientific">Myriangium duriaei CBS 260.36</name>
    <dbReference type="NCBI Taxonomy" id="1168546"/>
    <lineage>
        <taxon>Eukaryota</taxon>
        <taxon>Fungi</taxon>
        <taxon>Dikarya</taxon>
        <taxon>Ascomycota</taxon>
        <taxon>Pezizomycotina</taxon>
        <taxon>Dothideomycetes</taxon>
        <taxon>Dothideomycetidae</taxon>
        <taxon>Myriangiales</taxon>
        <taxon>Myriangiaceae</taxon>
        <taxon>Myriangium</taxon>
    </lineage>
</organism>
<comment type="cofactor">
    <cofactor evidence="2">
        <name>Mg(2+)</name>
        <dbReference type="ChEBI" id="CHEBI:18420"/>
    </cofactor>
</comment>
<keyword evidence="13" id="KW-1185">Reference proteome</keyword>
<dbReference type="PIRSF" id="PIRSF036852">
    <property type="entry name" value="Ribonuclease_H1_euk"/>
    <property type="match status" value="1"/>
</dbReference>
<dbReference type="SUPFAM" id="SSF55658">
    <property type="entry name" value="L9 N-domain-like"/>
    <property type="match status" value="1"/>
</dbReference>
<dbReference type="GO" id="GO:0043137">
    <property type="term" value="P:DNA replication, removal of RNA primer"/>
    <property type="evidence" value="ECO:0007669"/>
    <property type="project" value="TreeGrafter"/>
</dbReference>
<gene>
    <name evidence="12" type="ORF">K461DRAFT_92272</name>
</gene>
<evidence type="ECO:0000256" key="7">
    <source>
        <dbReference type="ARBA" id="ARBA00022759"/>
    </source>
</evidence>
<dbReference type="Proteomes" id="UP000799439">
    <property type="component" value="Unassembled WGS sequence"/>
</dbReference>
<evidence type="ECO:0000256" key="8">
    <source>
        <dbReference type="ARBA" id="ARBA00022801"/>
    </source>
</evidence>
<evidence type="ECO:0000256" key="1">
    <source>
        <dbReference type="ARBA" id="ARBA00000077"/>
    </source>
</evidence>
<feature type="domain" description="RNase H type-1" evidence="11">
    <location>
        <begin position="176"/>
        <end position="370"/>
    </location>
</feature>
<dbReference type="GO" id="GO:0004523">
    <property type="term" value="F:RNA-DNA hybrid ribonuclease activity"/>
    <property type="evidence" value="ECO:0007669"/>
    <property type="project" value="UniProtKB-EC"/>
</dbReference>